<feature type="region of interest" description="Disordered" evidence="1">
    <location>
        <begin position="228"/>
        <end position="262"/>
    </location>
</feature>
<accession>A0A7J6M1H9</accession>
<feature type="compositionally biased region" description="Basic and acidic residues" evidence="1">
    <location>
        <begin position="246"/>
        <end position="255"/>
    </location>
</feature>
<sequence>MSKLRTPRRKKVGENGDGIGDPLVVLWRLAYALKSLSKEAALDIKLSEAARLVMSSSEMKTSGPLLLGLSRLHMLKVEVVENMAQGLIHRMLKDPTATGTAWHGGGGGRMAKGGAPLPAISEEADGWSDAETIDALIENSCMLSPTLKTMIQHLTPSRGIPSPFSSAGTPLEGFMAASLGSSVRQNKRSTEQLLRSGSVSGKGGGEIEDSYMHIDELRELSQPRASSAFSFDGEFSPSSKNGRRSSQTDRDHSVFDRTPGGVQDSLMASIMESPADDGWEFTGVAPAVPAPTTRQVVARAASRRRARRATVGRNDRNKGADISGISLVPNPRKRTIHRKRHGGMPDLTPDDVLGFIHSRLRSVEEMQDVQEDVRIVPAIPLGAQGHSPVARSEASFLPPFTPARSGVEEVQDEQDLIPAGVFDDIHSVGMRTPFTEIDEVFDAPWTPGGRTPSRAASPFSTASSKIYDRRTALQSALEVLWKKEGEPVPTFQGLVRDHPVKAFMEGTSFCYENNLITSLRLKRATTLLKPAKSSKPDKTNELLEALSHSASTSARGGAYKG</sequence>
<feature type="compositionally biased region" description="Basic residues" evidence="1">
    <location>
        <begin position="301"/>
        <end position="310"/>
    </location>
</feature>
<dbReference type="EMBL" id="JAAPAO010000261">
    <property type="protein sequence ID" value="KAF4665418.1"/>
    <property type="molecule type" value="Genomic_DNA"/>
</dbReference>
<proteinExistence type="predicted"/>
<reference evidence="2 3" key="1">
    <citation type="submission" date="2020-04" db="EMBL/GenBank/DDBJ databases">
        <title>Perkinsus chesapeaki whole genome sequence.</title>
        <authorList>
            <person name="Bogema D.R."/>
        </authorList>
    </citation>
    <scope>NUCLEOTIDE SEQUENCE [LARGE SCALE GENOMIC DNA]</scope>
    <source>
        <strain evidence="2">ATCC PRA-425</strain>
    </source>
</reference>
<keyword evidence="3" id="KW-1185">Reference proteome</keyword>
<feature type="region of interest" description="Disordered" evidence="1">
    <location>
        <begin position="301"/>
        <end position="328"/>
    </location>
</feature>
<feature type="region of interest" description="Disordered" evidence="1">
    <location>
        <begin position="530"/>
        <end position="561"/>
    </location>
</feature>
<evidence type="ECO:0000313" key="3">
    <source>
        <dbReference type="Proteomes" id="UP000591131"/>
    </source>
</evidence>
<organism evidence="2 3">
    <name type="scientific">Perkinsus chesapeaki</name>
    <name type="common">Clam parasite</name>
    <name type="synonym">Perkinsus andrewsi</name>
    <dbReference type="NCBI Taxonomy" id="330153"/>
    <lineage>
        <taxon>Eukaryota</taxon>
        <taxon>Sar</taxon>
        <taxon>Alveolata</taxon>
        <taxon>Perkinsozoa</taxon>
        <taxon>Perkinsea</taxon>
        <taxon>Perkinsida</taxon>
        <taxon>Perkinsidae</taxon>
        <taxon>Perkinsus</taxon>
    </lineage>
</organism>
<evidence type="ECO:0000313" key="2">
    <source>
        <dbReference type="EMBL" id="KAF4665418.1"/>
    </source>
</evidence>
<feature type="region of interest" description="Disordered" evidence="1">
    <location>
        <begin position="180"/>
        <end position="207"/>
    </location>
</feature>
<dbReference type="Proteomes" id="UP000591131">
    <property type="component" value="Unassembled WGS sequence"/>
</dbReference>
<gene>
    <name evidence="2" type="primary">LYPLA1_3</name>
    <name evidence="2" type="ORF">FOL47_004616</name>
</gene>
<name>A0A7J6M1H9_PERCH</name>
<evidence type="ECO:0000256" key="1">
    <source>
        <dbReference type="SAM" id="MobiDB-lite"/>
    </source>
</evidence>
<protein>
    <submittedName>
        <fullName evidence="2">Acyl-protein thioesterase</fullName>
    </submittedName>
</protein>
<dbReference type="AlphaFoldDB" id="A0A7J6M1H9"/>
<comment type="caution">
    <text evidence="2">The sequence shown here is derived from an EMBL/GenBank/DDBJ whole genome shotgun (WGS) entry which is preliminary data.</text>
</comment>